<protein>
    <submittedName>
        <fullName evidence="2">Os11g0638000 protein</fullName>
    </submittedName>
</protein>
<feature type="non-terminal residue" evidence="2">
    <location>
        <position position="1"/>
    </location>
</feature>
<keyword evidence="4 5" id="KW-1267">Proteomics identification</keyword>
<name>A0A0P0Y4K7_ORYSJ</name>
<keyword evidence="3" id="KW-1185">Reference proteome</keyword>
<feature type="compositionally biased region" description="Polar residues" evidence="1">
    <location>
        <begin position="1"/>
        <end position="13"/>
    </location>
</feature>
<evidence type="ECO:0000313" key="3">
    <source>
        <dbReference type="Proteomes" id="UP000059680"/>
    </source>
</evidence>
<sequence length="21" mass="2133">GKSADNSLQSSVIPSRMALAT</sequence>
<feature type="region of interest" description="Disordered" evidence="1">
    <location>
        <begin position="1"/>
        <end position="21"/>
    </location>
</feature>
<gene>
    <name evidence="2" type="ordered locus">Os11g0638000</name>
    <name evidence="2" type="ORF">OSNPB_110638000</name>
</gene>
<evidence type="ECO:0007829" key="4">
    <source>
        <dbReference type="PeptideAtlas" id="A0A0P0Y4K7"/>
    </source>
</evidence>
<evidence type="ECO:0007829" key="5">
    <source>
        <dbReference type="ProteomicsDB" id="A0A0P0Y4K7"/>
    </source>
</evidence>
<reference evidence="3" key="1">
    <citation type="journal article" date="2005" name="Nature">
        <title>The map-based sequence of the rice genome.</title>
        <authorList>
            <consortium name="International rice genome sequencing project (IRGSP)"/>
            <person name="Matsumoto T."/>
            <person name="Wu J."/>
            <person name="Kanamori H."/>
            <person name="Katayose Y."/>
            <person name="Fujisawa M."/>
            <person name="Namiki N."/>
            <person name="Mizuno H."/>
            <person name="Yamamoto K."/>
            <person name="Antonio B.A."/>
            <person name="Baba T."/>
            <person name="Sakata K."/>
            <person name="Nagamura Y."/>
            <person name="Aoki H."/>
            <person name="Arikawa K."/>
            <person name="Arita K."/>
            <person name="Bito T."/>
            <person name="Chiden Y."/>
            <person name="Fujitsuka N."/>
            <person name="Fukunaka R."/>
            <person name="Hamada M."/>
            <person name="Harada C."/>
            <person name="Hayashi A."/>
            <person name="Hijishita S."/>
            <person name="Honda M."/>
            <person name="Hosokawa S."/>
            <person name="Ichikawa Y."/>
            <person name="Idonuma A."/>
            <person name="Iijima M."/>
            <person name="Ikeda M."/>
            <person name="Ikeno M."/>
            <person name="Ito K."/>
            <person name="Ito S."/>
            <person name="Ito T."/>
            <person name="Ito Y."/>
            <person name="Ito Y."/>
            <person name="Iwabuchi A."/>
            <person name="Kamiya K."/>
            <person name="Karasawa W."/>
            <person name="Kurita K."/>
            <person name="Katagiri S."/>
            <person name="Kikuta A."/>
            <person name="Kobayashi H."/>
            <person name="Kobayashi N."/>
            <person name="Machita K."/>
            <person name="Maehara T."/>
            <person name="Masukawa M."/>
            <person name="Mizubayashi T."/>
            <person name="Mukai Y."/>
            <person name="Nagasaki H."/>
            <person name="Nagata Y."/>
            <person name="Naito S."/>
            <person name="Nakashima M."/>
            <person name="Nakama Y."/>
            <person name="Nakamichi Y."/>
            <person name="Nakamura M."/>
            <person name="Meguro A."/>
            <person name="Negishi M."/>
            <person name="Ohta I."/>
            <person name="Ohta T."/>
            <person name="Okamoto M."/>
            <person name="Ono N."/>
            <person name="Saji S."/>
            <person name="Sakaguchi M."/>
            <person name="Sakai K."/>
            <person name="Shibata M."/>
            <person name="Shimokawa T."/>
            <person name="Song J."/>
            <person name="Takazaki Y."/>
            <person name="Terasawa K."/>
            <person name="Tsugane M."/>
            <person name="Tsuji K."/>
            <person name="Ueda S."/>
            <person name="Waki K."/>
            <person name="Yamagata H."/>
            <person name="Yamamoto M."/>
            <person name="Yamamoto S."/>
            <person name="Yamane H."/>
            <person name="Yoshiki S."/>
            <person name="Yoshihara R."/>
            <person name="Yukawa K."/>
            <person name="Zhong H."/>
            <person name="Yano M."/>
            <person name="Yuan Q."/>
            <person name="Ouyang S."/>
            <person name="Liu J."/>
            <person name="Jones K.M."/>
            <person name="Gansberger K."/>
            <person name="Moffat K."/>
            <person name="Hill J."/>
            <person name="Bera J."/>
            <person name="Fadrosh D."/>
            <person name="Jin S."/>
            <person name="Johri S."/>
            <person name="Kim M."/>
            <person name="Overton L."/>
            <person name="Reardon M."/>
            <person name="Tsitrin T."/>
            <person name="Vuong H."/>
            <person name="Weaver B."/>
            <person name="Ciecko A."/>
            <person name="Tallon L."/>
            <person name="Jackson J."/>
            <person name="Pai G."/>
            <person name="Aken S.V."/>
            <person name="Utterback T."/>
            <person name="Reidmuller S."/>
            <person name="Feldblyum T."/>
            <person name="Hsiao J."/>
            <person name="Zismann V."/>
            <person name="Iobst S."/>
            <person name="de Vazeille A.R."/>
            <person name="Buell C.R."/>
            <person name="Ying K."/>
            <person name="Li Y."/>
            <person name="Lu T."/>
            <person name="Huang Y."/>
            <person name="Zhao Q."/>
            <person name="Feng Q."/>
            <person name="Zhang L."/>
            <person name="Zhu J."/>
            <person name="Weng Q."/>
            <person name="Mu J."/>
            <person name="Lu Y."/>
            <person name="Fan D."/>
            <person name="Liu Y."/>
            <person name="Guan J."/>
            <person name="Zhang Y."/>
            <person name="Yu S."/>
            <person name="Liu X."/>
            <person name="Zhang Y."/>
            <person name="Hong G."/>
            <person name="Han B."/>
            <person name="Choisne N."/>
            <person name="Demange N."/>
            <person name="Orjeda G."/>
            <person name="Samain S."/>
            <person name="Cattolico L."/>
            <person name="Pelletier E."/>
            <person name="Couloux A."/>
            <person name="Segurens B."/>
            <person name="Wincker P."/>
            <person name="D'Hont A."/>
            <person name="Scarpelli C."/>
            <person name="Weissenbach J."/>
            <person name="Salanoubat M."/>
            <person name="Quetier F."/>
            <person name="Yu Y."/>
            <person name="Kim H.R."/>
            <person name="Rambo T."/>
            <person name="Currie J."/>
            <person name="Collura K."/>
            <person name="Luo M."/>
            <person name="Yang T."/>
            <person name="Ammiraju J.S.S."/>
            <person name="Engler F."/>
            <person name="Soderlund C."/>
            <person name="Wing R.A."/>
            <person name="Palmer L.E."/>
            <person name="de la Bastide M."/>
            <person name="Spiegel L."/>
            <person name="Nascimento L."/>
            <person name="Zutavern T."/>
            <person name="O'Shaughnessy A."/>
            <person name="Dike S."/>
            <person name="Dedhia N."/>
            <person name="Preston R."/>
            <person name="Balija V."/>
            <person name="McCombie W.R."/>
            <person name="Chow T."/>
            <person name="Chen H."/>
            <person name="Chung M."/>
            <person name="Chen C."/>
            <person name="Shaw J."/>
            <person name="Wu H."/>
            <person name="Hsiao K."/>
            <person name="Chao Y."/>
            <person name="Chu M."/>
            <person name="Cheng C."/>
            <person name="Hour A."/>
            <person name="Lee P."/>
            <person name="Lin S."/>
            <person name="Lin Y."/>
            <person name="Liou J."/>
            <person name="Liu S."/>
            <person name="Hsing Y."/>
            <person name="Raghuvanshi S."/>
            <person name="Mohanty A."/>
            <person name="Bharti A.K."/>
            <person name="Gaur A."/>
            <person name="Gupta V."/>
            <person name="Kumar D."/>
            <person name="Ravi V."/>
            <person name="Vij S."/>
            <person name="Kapur A."/>
            <person name="Khurana P."/>
            <person name="Khurana P."/>
            <person name="Khurana J.P."/>
            <person name="Tyagi A.K."/>
            <person name="Gaikwad K."/>
            <person name="Singh A."/>
            <person name="Dalal V."/>
            <person name="Srivastava S."/>
            <person name="Dixit A."/>
            <person name="Pal A.K."/>
            <person name="Ghazi I.A."/>
            <person name="Yadav M."/>
            <person name="Pandit A."/>
            <person name="Bhargava A."/>
            <person name="Sureshbabu K."/>
            <person name="Batra K."/>
            <person name="Sharma T.R."/>
            <person name="Mohapatra T."/>
            <person name="Singh N.K."/>
            <person name="Messing J."/>
            <person name="Nelson A.B."/>
            <person name="Fuks G."/>
            <person name="Kavchok S."/>
            <person name="Keizer G."/>
            <person name="Linton E."/>
            <person name="Llaca V."/>
            <person name="Song R."/>
            <person name="Tanyolac B."/>
            <person name="Young S."/>
            <person name="Ho-Il K."/>
            <person name="Hahn J.H."/>
            <person name="Sangsakoo G."/>
            <person name="Vanavichit A."/>
            <person name="de Mattos Luiz.A.T."/>
            <person name="Zimmer P.D."/>
            <person name="Malone G."/>
            <person name="Dellagostin O."/>
            <person name="de Oliveira A.C."/>
            <person name="Bevan M."/>
            <person name="Bancroft I."/>
            <person name="Minx P."/>
            <person name="Cordum H."/>
            <person name="Wilson R."/>
            <person name="Cheng Z."/>
            <person name="Jin W."/>
            <person name="Jiang J."/>
            <person name="Leong S.A."/>
            <person name="Iwama H."/>
            <person name="Gojobori T."/>
            <person name="Itoh T."/>
            <person name="Niimura Y."/>
            <person name="Fujii Y."/>
            <person name="Habara T."/>
            <person name="Sakai H."/>
            <person name="Sato Y."/>
            <person name="Wilson G."/>
            <person name="Kumar K."/>
            <person name="McCouch S."/>
            <person name="Juretic N."/>
            <person name="Hoen D."/>
            <person name="Wright S."/>
            <person name="Bruskiewich R."/>
            <person name="Bureau T."/>
            <person name="Miyao A."/>
            <person name="Hirochika H."/>
            <person name="Nishikawa T."/>
            <person name="Kadowaki K."/>
            <person name="Sugiura M."/>
            <person name="Burr B."/>
            <person name="Sasaki T."/>
        </authorList>
    </citation>
    <scope>NUCLEOTIDE SEQUENCE [LARGE SCALE GENOMIC DNA]</scope>
    <source>
        <strain evidence="3">cv. Nipponbare</strain>
    </source>
</reference>
<dbReference type="AlphaFoldDB" id="A0A0P0Y4K7"/>
<accession>A0A0P0Y4K7</accession>
<proteinExistence type="evidence at protein level"/>
<organism evidence="2 3">
    <name type="scientific">Oryza sativa subsp. japonica</name>
    <name type="common">Rice</name>
    <dbReference type="NCBI Taxonomy" id="39947"/>
    <lineage>
        <taxon>Eukaryota</taxon>
        <taxon>Viridiplantae</taxon>
        <taxon>Streptophyta</taxon>
        <taxon>Embryophyta</taxon>
        <taxon>Tracheophyta</taxon>
        <taxon>Spermatophyta</taxon>
        <taxon>Magnoliopsida</taxon>
        <taxon>Liliopsida</taxon>
        <taxon>Poales</taxon>
        <taxon>Poaceae</taxon>
        <taxon>BOP clade</taxon>
        <taxon>Oryzoideae</taxon>
        <taxon>Oryzeae</taxon>
        <taxon>Oryzinae</taxon>
        <taxon>Oryza</taxon>
        <taxon>Oryza sativa</taxon>
    </lineage>
</organism>
<reference evidence="2 3" key="3">
    <citation type="journal article" date="2013" name="Rice">
        <title>Improvement of the Oryza sativa Nipponbare reference genome using next generation sequence and optical map data.</title>
        <authorList>
            <person name="Kawahara Y."/>
            <person name="de la Bastide M."/>
            <person name="Hamilton J.P."/>
            <person name="Kanamori H."/>
            <person name="McCombie W.R."/>
            <person name="Ouyang S."/>
            <person name="Schwartz D.C."/>
            <person name="Tanaka T."/>
            <person name="Wu J."/>
            <person name="Zhou S."/>
            <person name="Childs K.L."/>
            <person name="Davidson R.M."/>
            <person name="Lin H."/>
            <person name="Quesada-Ocampo L."/>
            <person name="Vaillancourt B."/>
            <person name="Sakai H."/>
            <person name="Lee S.S."/>
            <person name="Kim J."/>
            <person name="Numa H."/>
            <person name="Itoh T."/>
            <person name="Buell C.R."/>
            <person name="Matsumoto T."/>
        </authorList>
    </citation>
    <scope>NUCLEOTIDE SEQUENCE [LARGE SCALE GENOMIC DNA]</scope>
    <source>
        <strain evidence="3">cv. Nipponbare</strain>
    </source>
</reference>
<dbReference type="ExpressionAtlas" id="A0A0P0Y4K7">
    <property type="expression patterns" value="baseline and differential"/>
</dbReference>
<dbReference type="EMBL" id="AP014967">
    <property type="protein sequence ID" value="BAT14987.1"/>
    <property type="molecule type" value="Genomic_DNA"/>
</dbReference>
<evidence type="ECO:0000256" key="1">
    <source>
        <dbReference type="SAM" id="MobiDB-lite"/>
    </source>
</evidence>
<dbReference type="Proteomes" id="UP000059680">
    <property type="component" value="Chromosome 11"/>
</dbReference>
<evidence type="ECO:0000313" key="2">
    <source>
        <dbReference type="EMBL" id="BAT14987.1"/>
    </source>
</evidence>
<reference evidence="2 3" key="2">
    <citation type="journal article" date="2013" name="Plant Cell Physiol.">
        <title>Rice Annotation Project Database (RAP-DB): an integrative and interactive database for rice genomics.</title>
        <authorList>
            <person name="Sakai H."/>
            <person name="Lee S.S."/>
            <person name="Tanaka T."/>
            <person name="Numa H."/>
            <person name="Kim J."/>
            <person name="Kawahara Y."/>
            <person name="Wakimoto H."/>
            <person name="Yang C.C."/>
            <person name="Iwamoto M."/>
            <person name="Abe T."/>
            <person name="Yamada Y."/>
            <person name="Muto A."/>
            <person name="Inokuchi H."/>
            <person name="Ikemura T."/>
            <person name="Matsumoto T."/>
            <person name="Sasaki T."/>
            <person name="Itoh T."/>
        </authorList>
    </citation>
    <scope>NUCLEOTIDE SEQUENCE [LARGE SCALE GENOMIC DNA]</scope>
    <source>
        <strain evidence="3">cv. Nipponbare</strain>
    </source>
</reference>